<evidence type="ECO:0008006" key="4">
    <source>
        <dbReference type="Google" id="ProtNLM"/>
    </source>
</evidence>
<organism evidence="3">
    <name type="scientific">Rhodopseudomonas palustris (strain BisB18)</name>
    <dbReference type="NCBI Taxonomy" id="316056"/>
    <lineage>
        <taxon>Bacteria</taxon>
        <taxon>Pseudomonadati</taxon>
        <taxon>Pseudomonadota</taxon>
        <taxon>Alphaproteobacteria</taxon>
        <taxon>Hyphomicrobiales</taxon>
        <taxon>Nitrobacteraceae</taxon>
        <taxon>Rhodopseudomonas</taxon>
    </lineage>
</organism>
<dbReference type="eggNOG" id="COG3170">
    <property type="taxonomic scope" value="Bacteria"/>
</dbReference>
<feature type="region of interest" description="Disordered" evidence="1">
    <location>
        <begin position="100"/>
        <end position="149"/>
    </location>
</feature>
<dbReference type="STRING" id="316056.RPC_2604"/>
<evidence type="ECO:0000256" key="2">
    <source>
        <dbReference type="SAM" id="Phobius"/>
    </source>
</evidence>
<feature type="compositionally biased region" description="Pro residues" evidence="1">
    <location>
        <begin position="399"/>
        <end position="413"/>
    </location>
</feature>
<reference evidence="3" key="1">
    <citation type="submission" date="2006-03" db="EMBL/GenBank/DDBJ databases">
        <title>Complete sequence of Rhodopseudomonas palustris BisB18.</title>
        <authorList>
            <consortium name="US DOE Joint Genome Institute"/>
            <person name="Copeland A."/>
            <person name="Lucas S."/>
            <person name="Lapidus A."/>
            <person name="Barry K."/>
            <person name="Detter J.C."/>
            <person name="Glavina del Rio T."/>
            <person name="Hammon N."/>
            <person name="Israni S."/>
            <person name="Dalin E."/>
            <person name="Tice H."/>
            <person name="Pitluck S."/>
            <person name="Chain P."/>
            <person name="Malfatti S."/>
            <person name="Shin M."/>
            <person name="Vergez L."/>
            <person name="Schmutz J."/>
            <person name="Larimer F."/>
            <person name="Land M."/>
            <person name="Hauser L."/>
            <person name="Pelletier D.A."/>
            <person name="Kyrpides N."/>
            <person name="Anderson I."/>
            <person name="Oda Y."/>
            <person name="Harwood C.S."/>
            <person name="Richardson P."/>
        </authorList>
    </citation>
    <scope>NUCLEOTIDE SEQUENCE [LARGE SCALE GENOMIC DNA]</scope>
    <source>
        <strain evidence="3">BisB18</strain>
    </source>
</reference>
<protein>
    <recommendedName>
        <fullName evidence="4">SPOR domain-containing protein</fullName>
    </recommendedName>
</protein>
<feature type="region of interest" description="Disordered" evidence="1">
    <location>
        <begin position="373"/>
        <end position="422"/>
    </location>
</feature>
<proteinExistence type="predicted"/>
<evidence type="ECO:0000256" key="1">
    <source>
        <dbReference type="SAM" id="MobiDB-lite"/>
    </source>
</evidence>
<sequence>MGLLAEEENLDRRALWRLGSWAVGSIGALVLAILASQSSIQVRQEQAAAADLARQSQQIQRIAKEAQTETNRLASAIETLNGDRDRLYSRVTMLEQNVESVTGSIKRQTTHVAPSPAPAATESRPAAQAAAAPTPAQAPSKAAPPPATVAAEPADLPQAMRESGPVRAAQAASLIPVPAAAASPTPHVAASTVAAAAPPPVAVIAPPAVVDAAPRRPLLELQPVTQKPPAPLVPAKSILGPPDPSAAKLTEPEARPAAGSPPVVIAAVDAEPTGSDAEPVTAQRTEFGIDLGGANSVEGLRILWQRLLKSNASLTALRPLLVVKERNSGAGMQLRLVAGPISDASTAAKLCAGLASSERFCETAIYDGQRLSTGAAQPATARPSRKRVSARIPVAEPEPVAPAVPPPPPPPSSPLLTLLGVR</sequence>
<feature type="transmembrane region" description="Helical" evidence="2">
    <location>
        <begin position="14"/>
        <end position="35"/>
    </location>
</feature>
<keyword evidence="2" id="KW-0472">Membrane</keyword>
<feature type="compositionally biased region" description="Polar residues" evidence="1">
    <location>
        <begin position="100"/>
        <end position="112"/>
    </location>
</feature>
<dbReference type="HOGENOM" id="CLU_586186_0_0_5"/>
<accession>Q214N2</accession>
<keyword evidence="2" id="KW-0812">Transmembrane</keyword>
<dbReference type="EMBL" id="CP000301">
    <property type="protein sequence ID" value="ABD88154.1"/>
    <property type="molecule type" value="Genomic_DNA"/>
</dbReference>
<dbReference type="KEGG" id="rpc:RPC_2604"/>
<feature type="region of interest" description="Disordered" evidence="1">
    <location>
        <begin position="220"/>
        <end position="261"/>
    </location>
</feature>
<name>Q214N2_RHOPB</name>
<dbReference type="AlphaFoldDB" id="Q214N2"/>
<evidence type="ECO:0000313" key="3">
    <source>
        <dbReference type="EMBL" id="ABD88154.1"/>
    </source>
</evidence>
<feature type="compositionally biased region" description="Low complexity" evidence="1">
    <location>
        <begin position="118"/>
        <end position="141"/>
    </location>
</feature>
<gene>
    <name evidence="3" type="ordered locus">RPC_2604</name>
</gene>
<keyword evidence="2" id="KW-1133">Transmembrane helix</keyword>